<sequence length="602" mass="69294">MGGTPYPPGCWLTYGKPATYKIYLLTMPTSMLSKHGIKRTLDMVAHWALLINGRCYQLGHTRNKDKPYSYQWEWEPNFVEYRNNQGKPIEYMEVGYMATNYSHEWIDKVAELVWERSLNKKYAYDEYNCQVFIRLLVELIGNQTTKTQFPYCLDQMVKGAGNTRDGGFFAFAAGATLIAAGATFMGADGGATAAAGFALAANTTLRSTAWLLTERDNRAKKIKEGQKDIRKQMARDGTPSTEGYYISYIIFITIMLFVIENLECIPRSMSSASADRPMYRRPKTSNRTCAQKVILPPIFDSTEQIAVLKHDDTTELLRYFRSELDVSKVNHMKNHLWLAGQHRSCRPLHMQKVLGREIVVVEICHLHLTWRDATIFIKPCPDFLLDHSTWKAYLSTEEELYRNALGFLRTYTSLVRRKSDLKVAHELGLLPATLRWARWNRLSRLIVGTPFEEFVKEKNEESGAESKVYDRWCYGELRLGRLNWIHRLCFCSGRERGQFQRGFFNRYQNYRSFLDRNITWLTVSTVYVALVLTAMQVGLGTDRLNNSGRFKDAAVGFTIFSIIAPLTVIALIAAIMLYKFADNVLYTIHKMRTHRAPLEEEA</sequence>
<dbReference type="EMBL" id="MU006710">
    <property type="protein sequence ID" value="KAF2629241.1"/>
    <property type="molecule type" value="Genomic_DNA"/>
</dbReference>
<evidence type="ECO:0000313" key="2">
    <source>
        <dbReference type="Proteomes" id="UP000799754"/>
    </source>
</evidence>
<reference evidence="1" key="1">
    <citation type="journal article" date="2020" name="Stud. Mycol.">
        <title>101 Dothideomycetes genomes: a test case for predicting lifestyles and emergence of pathogens.</title>
        <authorList>
            <person name="Haridas S."/>
            <person name="Albert R."/>
            <person name="Binder M."/>
            <person name="Bloem J."/>
            <person name="Labutti K."/>
            <person name="Salamov A."/>
            <person name="Andreopoulos B."/>
            <person name="Baker S."/>
            <person name="Barry K."/>
            <person name="Bills G."/>
            <person name="Bluhm B."/>
            <person name="Cannon C."/>
            <person name="Castanera R."/>
            <person name="Culley D."/>
            <person name="Daum C."/>
            <person name="Ezra D."/>
            <person name="Gonzalez J."/>
            <person name="Henrissat B."/>
            <person name="Kuo A."/>
            <person name="Liang C."/>
            <person name="Lipzen A."/>
            <person name="Lutzoni F."/>
            <person name="Magnuson J."/>
            <person name="Mondo S."/>
            <person name="Nolan M."/>
            <person name="Ohm R."/>
            <person name="Pangilinan J."/>
            <person name="Park H.-J."/>
            <person name="Ramirez L."/>
            <person name="Alfaro M."/>
            <person name="Sun H."/>
            <person name="Tritt A."/>
            <person name="Yoshinaga Y."/>
            <person name="Zwiers L.-H."/>
            <person name="Turgeon B."/>
            <person name="Goodwin S."/>
            <person name="Spatafora J."/>
            <person name="Crous P."/>
            <person name="Grigoriev I."/>
        </authorList>
    </citation>
    <scope>NUCLEOTIDE SEQUENCE</scope>
    <source>
        <strain evidence="1">CBS 525.71</strain>
    </source>
</reference>
<name>A0ACB6S4Q1_9PLEO</name>
<evidence type="ECO:0000313" key="1">
    <source>
        <dbReference type="EMBL" id="KAF2629241.1"/>
    </source>
</evidence>
<organism evidence="1 2">
    <name type="scientific">Macroventuria anomochaeta</name>
    <dbReference type="NCBI Taxonomy" id="301207"/>
    <lineage>
        <taxon>Eukaryota</taxon>
        <taxon>Fungi</taxon>
        <taxon>Dikarya</taxon>
        <taxon>Ascomycota</taxon>
        <taxon>Pezizomycotina</taxon>
        <taxon>Dothideomycetes</taxon>
        <taxon>Pleosporomycetidae</taxon>
        <taxon>Pleosporales</taxon>
        <taxon>Pleosporineae</taxon>
        <taxon>Didymellaceae</taxon>
        <taxon>Macroventuria</taxon>
    </lineage>
</organism>
<dbReference type="Proteomes" id="UP000799754">
    <property type="component" value="Unassembled WGS sequence"/>
</dbReference>
<gene>
    <name evidence="1" type="ORF">BU25DRAFT_447254</name>
</gene>
<keyword evidence="2" id="KW-1185">Reference proteome</keyword>
<proteinExistence type="predicted"/>
<accession>A0ACB6S4Q1</accession>
<comment type="caution">
    <text evidence="1">The sequence shown here is derived from an EMBL/GenBank/DDBJ whole genome shotgun (WGS) entry which is preliminary data.</text>
</comment>
<protein>
    <submittedName>
        <fullName evidence="1">Uncharacterized protein</fullName>
    </submittedName>
</protein>